<keyword evidence="8" id="KW-1185">Reference proteome</keyword>
<evidence type="ECO:0000256" key="1">
    <source>
        <dbReference type="ARBA" id="ARBA00022723"/>
    </source>
</evidence>
<dbReference type="AlphaFoldDB" id="A0ABD1Q7T6"/>
<proteinExistence type="predicted"/>
<dbReference type="PROSITE" id="PS51999">
    <property type="entry name" value="ZF_GRF"/>
    <property type="match status" value="1"/>
</dbReference>
<dbReference type="PANTHER" id="PTHR33248">
    <property type="entry name" value="ZINC ION-BINDING PROTEIN"/>
    <property type="match status" value="1"/>
</dbReference>
<evidence type="ECO:0000256" key="3">
    <source>
        <dbReference type="ARBA" id="ARBA00022833"/>
    </source>
</evidence>
<accession>A0ABD1Q7T6</accession>
<dbReference type="Pfam" id="PF06839">
    <property type="entry name" value="Zn_ribbon_GRF"/>
    <property type="match status" value="1"/>
</dbReference>
<reference evidence="8" key="1">
    <citation type="submission" date="2024-07" db="EMBL/GenBank/DDBJ databases">
        <title>Two chromosome-level genome assemblies of Korean endemic species Abeliophyllum distichum and Forsythia ovata (Oleaceae).</title>
        <authorList>
            <person name="Jang H."/>
        </authorList>
    </citation>
    <scope>NUCLEOTIDE SEQUENCE [LARGE SCALE GENOMIC DNA]</scope>
</reference>
<dbReference type="GO" id="GO:0008270">
    <property type="term" value="F:zinc ion binding"/>
    <property type="evidence" value="ECO:0007669"/>
    <property type="project" value="UniProtKB-KW"/>
</dbReference>
<protein>
    <submittedName>
        <fullName evidence="7">GRF-type domain-containing protein</fullName>
    </submittedName>
</protein>
<keyword evidence="3" id="KW-0862">Zinc</keyword>
<keyword evidence="2 4" id="KW-0863">Zinc-finger</keyword>
<dbReference type="Proteomes" id="UP001604336">
    <property type="component" value="Unassembled WGS sequence"/>
</dbReference>
<keyword evidence="5" id="KW-0812">Transmembrane</keyword>
<evidence type="ECO:0000256" key="4">
    <source>
        <dbReference type="PROSITE-ProRule" id="PRU01343"/>
    </source>
</evidence>
<feature type="domain" description="GRF-type" evidence="6">
    <location>
        <begin position="6"/>
        <end position="48"/>
    </location>
</feature>
<keyword evidence="5" id="KW-1133">Transmembrane helix</keyword>
<name>A0ABD1Q7T6_9LAMI</name>
<dbReference type="EMBL" id="JBFOLK010000012">
    <property type="protein sequence ID" value="KAL2472265.1"/>
    <property type="molecule type" value="Genomic_DNA"/>
</dbReference>
<keyword evidence="5" id="KW-0472">Membrane</keyword>
<gene>
    <name evidence="7" type="ORF">Adt_40401</name>
</gene>
<dbReference type="InterPro" id="IPR010666">
    <property type="entry name" value="Znf_GRF"/>
</dbReference>
<evidence type="ECO:0000313" key="7">
    <source>
        <dbReference type="EMBL" id="KAL2472265.1"/>
    </source>
</evidence>
<sequence length="101" mass="11875">MDNNTCRCGLPLELKTSWTDLNPGRRFLACQRRREVGGCGLFVWCDPSTCPRCKDTMPELLNSNSRLREENMFLKSKNKEFPWKIWLLGFICGVVIMWMKR</sequence>
<comment type="caution">
    <text evidence="7">The sequence shown here is derived from an EMBL/GenBank/DDBJ whole genome shotgun (WGS) entry which is preliminary data.</text>
</comment>
<evidence type="ECO:0000259" key="6">
    <source>
        <dbReference type="PROSITE" id="PS51999"/>
    </source>
</evidence>
<evidence type="ECO:0000313" key="8">
    <source>
        <dbReference type="Proteomes" id="UP001604336"/>
    </source>
</evidence>
<organism evidence="7 8">
    <name type="scientific">Abeliophyllum distichum</name>
    <dbReference type="NCBI Taxonomy" id="126358"/>
    <lineage>
        <taxon>Eukaryota</taxon>
        <taxon>Viridiplantae</taxon>
        <taxon>Streptophyta</taxon>
        <taxon>Embryophyta</taxon>
        <taxon>Tracheophyta</taxon>
        <taxon>Spermatophyta</taxon>
        <taxon>Magnoliopsida</taxon>
        <taxon>eudicotyledons</taxon>
        <taxon>Gunneridae</taxon>
        <taxon>Pentapetalae</taxon>
        <taxon>asterids</taxon>
        <taxon>lamiids</taxon>
        <taxon>Lamiales</taxon>
        <taxon>Oleaceae</taxon>
        <taxon>Forsythieae</taxon>
        <taxon>Abeliophyllum</taxon>
    </lineage>
</organism>
<evidence type="ECO:0000256" key="5">
    <source>
        <dbReference type="SAM" id="Phobius"/>
    </source>
</evidence>
<feature type="transmembrane region" description="Helical" evidence="5">
    <location>
        <begin position="81"/>
        <end position="99"/>
    </location>
</feature>
<evidence type="ECO:0000256" key="2">
    <source>
        <dbReference type="ARBA" id="ARBA00022771"/>
    </source>
</evidence>
<keyword evidence="1" id="KW-0479">Metal-binding</keyword>